<dbReference type="GeneID" id="36557606"/>
<accession>A0A2I2FZH9</accession>
<dbReference type="AlphaFoldDB" id="A0A2I2FZH9"/>
<comment type="caution">
    <text evidence="1">The sequence shown here is derived from an EMBL/GenBank/DDBJ whole genome shotgun (WGS) entry which is preliminary data.</text>
</comment>
<keyword evidence="2" id="KW-1185">Reference proteome</keyword>
<dbReference type="Proteomes" id="UP000234275">
    <property type="component" value="Unassembled WGS sequence"/>
</dbReference>
<organism evidence="1 2">
    <name type="scientific">Aspergillus steynii IBT 23096</name>
    <dbReference type="NCBI Taxonomy" id="1392250"/>
    <lineage>
        <taxon>Eukaryota</taxon>
        <taxon>Fungi</taxon>
        <taxon>Dikarya</taxon>
        <taxon>Ascomycota</taxon>
        <taxon>Pezizomycotina</taxon>
        <taxon>Eurotiomycetes</taxon>
        <taxon>Eurotiomycetidae</taxon>
        <taxon>Eurotiales</taxon>
        <taxon>Aspergillaceae</taxon>
        <taxon>Aspergillus</taxon>
        <taxon>Aspergillus subgen. Circumdati</taxon>
    </lineage>
</organism>
<dbReference type="VEuPathDB" id="FungiDB:P170DRAFT_439732"/>
<dbReference type="RefSeq" id="XP_024701345.1">
    <property type="nucleotide sequence ID" value="XM_024849907.1"/>
</dbReference>
<sequence>MYIVTTFGNAHWLLSLDTCLSSLATSLATAFASAGGLLRTSRIRLLKEQLAISQESSHIYAEHDSRPLLCSGLLLRL</sequence>
<gene>
    <name evidence="1" type="ORF">P170DRAFT_439732</name>
</gene>
<feature type="non-terminal residue" evidence="1">
    <location>
        <position position="77"/>
    </location>
</feature>
<reference evidence="1 2" key="1">
    <citation type="submission" date="2016-12" db="EMBL/GenBank/DDBJ databases">
        <title>The genomes of Aspergillus section Nigri reveals drivers in fungal speciation.</title>
        <authorList>
            <consortium name="DOE Joint Genome Institute"/>
            <person name="Vesth T.C."/>
            <person name="Nybo J."/>
            <person name="Theobald S."/>
            <person name="Brandl J."/>
            <person name="Frisvad J.C."/>
            <person name="Nielsen K.F."/>
            <person name="Lyhne E.K."/>
            <person name="Kogle M.E."/>
            <person name="Kuo A."/>
            <person name="Riley R."/>
            <person name="Clum A."/>
            <person name="Nolan M."/>
            <person name="Lipzen A."/>
            <person name="Salamov A."/>
            <person name="Henrissat B."/>
            <person name="Wiebenga A."/>
            <person name="De Vries R.P."/>
            <person name="Grigoriev I.V."/>
            <person name="Mortensen U.H."/>
            <person name="Andersen M.R."/>
            <person name="Baker S.E."/>
        </authorList>
    </citation>
    <scope>NUCLEOTIDE SEQUENCE [LARGE SCALE GENOMIC DNA]</scope>
    <source>
        <strain evidence="1 2">IBT 23096</strain>
    </source>
</reference>
<name>A0A2I2FZH9_9EURO</name>
<proteinExistence type="predicted"/>
<evidence type="ECO:0000313" key="1">
    <source>
        <dbReference type="EMBL" id="PLB46043.1"/>
    </source>
</evidence>
<dbReference type="EMBL" id="MSFO01000007">
    <property type="protein sequence ID" value="PLB46043.1"/>
    <property type="molecule type" value="Genomic_DNA"/>
</dbReference>
<protein>
    <submittedName>
        <fullName evidence="1">Uncharacterized protein</fullName>
    </submittedName>
</protein>
<evidence type="ECO:0000313" key="2">
    <source>
        <dbReference type="Proteomes" id="UP000234275"/>
    </source>
</evidence>